<dbReference type="RefSeq" id="WP_197006838.1">
    <property type="nucleotide sequence ID" value="NZ_BONS01000006.1"/>
</dbReference>
<reference evidence="1" key="1">
    <citation type="submission" date="2020-11" db="EMBL/GenBank/DDBJ databases">
        <title>Sequencing the genomes of 1000 actinobacteria strains.</title>
        <authorList>
            <person name="Klenk H.-P."/>
        </authorList>
    </citation>
    <scope>NUCLEOTIDE SEQUENCE</scope>
    <source>
        <strain evidence="1">DSM 45356</strain>
    </source>
</reference>
<evidence type="ECO:0000313" key="2">
    <source>
        <dbReference type="Proteomes" id="UP000622552"/>
    </source>
</evidence>
<organism evidence="1 2">
    <name type="scientific">Longispora fulva</name>
    <dbReference type="NCBI Taxonomy" id="619741"/>
    <lineage>
        <taxon>Bacteria</taxon>
        <taxon>Bacillati</taxon>
        <taxon>Actinomycetota</taxon>
        <taxon>Actinomycetes</taxon>
        <taxon>Micromonosporales</taxon>
        <taxon>Micromonosporaceae</taxon>
        <taxon>Longispora</taxon>
    </lineage>
</organism>
<keyword evidence="2" id="KW-1185">Reference proteome</keyword>
<name>A0A8J7GM55_9ACTN</name>
<evidence type="ECO:0000313" key="1">
    <source>
        <dbReference type="EMBL" id="MBG6140275.1"/>
    </source>
</evidence>
<dbReference type="AlphaFoldDB" id="A0A8J7GM55"/>
<comment type="caution">
    <text evidence="1">The sequence shown here is derived from an EMBL/GenBank/DDBJ whole genome shotgun (WGS) entry which is preliminary data.</text>
</comment>
<proteinExistence type="predicted"/>
<accession>A0A8J7GM55</accession>
<dbReference type="SUPFAM" id="SSF50939">
    <property type="entry name" value="Sialidases"/>
    <property type="match status" value="1"/>
</dbReference>
<protein>
    <submittedName>
        <fullName evidence="1">Uncharacterized protein</fullName>
    </submittedName>
</protein>
<gene>
    <name evidence="1" type="ORF">IW245_006469</name>
</gene>
<dbReference type="Proteomes" id="UP000622552">
    <property type="component" value="Unassembled WGS sequence"/>
</dbReference>
<sequence length="429" mass="45000">MPELLDPFEPDDRIERALAESRSHLLGNIPQPGLGSVSARADAVRRRRRLITAAGGTALAVLTITGVRLAAAPAEPGPGPAAPNPYTMNASLTSHTSTWAGEGIEVLAPDRPNLNVPGSLYDVEFADDRHGYALAADCRTTLPTCTLTFARSEDGGDEWQTLSSPIPTATSETLPDLVVLNGTELVLGGAWHSPDSGRTWAATPVDDAPLTAIPANSRLFVAGDGLRVRLAGSGGRAAKLTTVPAGFTVRWAAQGPARDGAWWITGTSEGKPQIAVSRDAGRTWLTTTLSVLNGEVGNIRIATGKDEIYAVVTGRATVDGTHQAASPILGLFRSTDNGQSFALFVGFPPAAAEDTVPLPDGRLLMAVDTDPGTWWVAASGQQGGSKITALPQVSRVHRTGAGYVAFGVWGMDWTAFSPDGMSWRRLGVR</sequence>
<dbReference type="Gene3D" id="2.130.10.10">
    <property type="entry name" value="YVTN repeat-like/Quinoprotein amine dehydrogenase"/>
    <property type="match status" value="1"/>
</dbReference>
<dbReference type="InterPro" id="IPR036278">
    <property type="entry name" value="Sialidase_sf"/>
</dbReference>
<dbReference type="EMBL" id="JADOUF010000001">
    <property type="protein sequence ID" value="MBG6140275.1"/>
    <property type="molecule type" value="Genomic_DNA"/>
</dbReference>
<dbReference type="InterPro" id="IPR015943">
    <property type="entry name" value="WD40/YVTN_repeat-like_dom_sf"/>
</dbReference>